<proteinExistence type="predicted"/>
<evidence type="ECO:0000313" key="2">
    <source>
        <dbReference type="Proteomes" id="UP000827133"/>
    </source>
</evidence>
<dbReference type="EMBL" id="JAHBCI010000008">
    <property type="protein sequence ID" value="KAG9498172.1"/>
    <property type="molecule type" value="Genomic_DNA"/>
</dbReference>
<organism evidence="1 2">
    <name type="scientific">Fusarium musae</name>
    <dbReference type="NCBI Taxonomy" id="1042133"/>
    <lineage>
        <taxon>Eukaryota</taxon>
        <taxon>Fungi</taxon>
        <taxon>Dikarya</taxon>
        <taxon>Ascomycota</taxon>
        <taxon>Pezizomycotina</taxon>
        <taxon>Sordariomycetes</taxon>
        <taxon>Hypocreomycetidae</taxon>
        <taxon>Hypocreales</taxon>
        <taxon>Nectriaceae</taxon>
        <taxon>Fusarium</taxon>
    </lineage>
</organism>
<comment type="caution">
    <text evidence="1">The sequence shown here is derived from an EMBL/GenBank/DDBJ whole genome shotgun (WGS) entry which is preliminary data.</text>
</comment>
<evidence type="ECO:0000313" key="1">
    <source>
        <dbReference type="EMBL" id="KAG9498172.1"/>
    </source>
</evidence>
<name>A0A9P8ILS7_9HYPO</name>
<gene>
    <name evidence="1" type="ORF">J7337_011067</name>
</gene>
<dbReference type="KEGG" id="fmu:J7337_011067"/>
<dbReference type="AlphaFoldDB" id="A0A9P8ILS7"/>
<sequence length="107" mass="11842">MATRQEGTNNLAPVLFRSYENPLEKSEFAGHQALGGRSGNFSGTHWTEDEAGNWTWKQLETRVEGGVAEMDDITAIDATKEQAKKYIALAGAQKVIEECAEVLREEL</sequence>
<reference evidence="1" key="1">
    <citation type="journal article" date="2021" name="Mol. Plant Microbe Interact.">
        <title>Telomere to telomere genome assembly of Fusarium musae F31, causal agent of crown rot disease of banana.</title>
        <authorList>
            <person name="Degradi L."/>
            <person name="Tava V."/>
            <person name="Kunova A."/>
            <person name="Cortesi P."/>
            <person name="Saracchi M."/>
            <person name="Pasquali M."/>
        </authorList>
    </citation>
    <scope>NUCLEOTIDE SEQUENCE</scope>
    <source>
        <strain evidence="1">F31</strain>
    </source>
</reference>
<keyword evidence="2" id="KW-1185">Reference proteome</keyword>
<dbReference type="Proteomes" id="UP000827133">
    <property type="component" value="Unassembled WGS sequence"/>
</dbReference>
<protein>
    <submittedName>
        <fullName evidence="1">Uncharacterized protein</fullName>
    </submittedName>
</protein>
<accession>A0A9P8ILS7</accession>
<dbReference type="GeneID" id="68318923"/>
<dbReference type="RefSeq" id="XP_044677172.1">
    <property type="nucleotide sequence ID" value="XM_044828618.1"/>
</dbReference>